<evidence type="ECO:0000313" key="2">
    <source>
        <dbReference type="EMBL" id="JAD70835.1"/>
    </source>
</evidence>
<sequence>MMPCSSSSSPPHRTSSIDLSTEGTLSQSKKCTTEATFLE</sequence>
<proteinExistence type="predicted"/>
<feature type="compositionally biased region" description="Polar residues" evidence="1">
    <location>
        <begin position="17"/>
        <end position="39"/>
    </location>
</feature>
<feature type="region of interest" description="Disordered" evidence="1">
    <location>
        <begin position="1"/>
        <end position="39"/>
    </location>
</feature>
<dbReference type="AlphaFoldDB" id="A0A0A9CBQ9"/>
<organism evidence="2">
    <name type="scientific">Arundo donax</name>
    <name type="common">Giant reed</name>
    <name type="synonym">Donax arundinaceus</name>
    <dbReference type="NCBI Taxonomy" id="35708"/>
    <lineage>
        <taxon>Eukaryota</taxon>
        <taxon>Viridiplantae</taxon>
        <taxon>Streptophyta</taxon>
        <taxon>Embryophyta</taxon>
        <taxon>Tracheophyta</taxon>
        <taxon>Spermatophyta</taxon>
        <taxon>Magnoliopsida</taxon>
        <taxon>Liliopsida</taxon>
        <taxon>Poales</taxon>
        <taxon>Poaceae</taxon>
        <taxon>PACMAD clade</taxon>
        <taxon>Arundinoideae</taxon>
        <taxon>Arundineae</taxon>
        <taxon>Arundo</taxon>
    </lineage>
</organism>
<protein>
    <submittedName>
        <fullName evidence="2">Uncharacterized protein</fullName>
    </submittedName>
</protein>
<reference evidence="2" key="2">
    <citation type="journal article" date="2015" name="Data Brief">
        <title>Shoot transcriptome of the giant reed, Arundo donax.</title>
        <authorList>
            <person name="Barrero R.A."/>
            <person name="Guerrero F.D."/>
            <person name="Moolhuijzen P."/>
            <person name="Goolsby J.A."/>
            <person name="Tidwell J."/>
            <person name="Bellgard S.E."/>
            <person name="Bellgard M.I."/>
        </authorList>
    </citation>
    <scope>NUCLEOTIDE SEQUENCE</scope>
    <source>
        <tissue evidence="2">Shoot tissue taken approximately 20 cm above the soil surface</tissue>
    </source>
</reference>
<feature type="compositionally biased region" description="Low complexity" evidence="1">
    <location>
        <begin position="1"/>
        <end position="16"/>
    </location>
</feature>
<evidence type="ECO:0000256" key="1">
    <source>
        <dbReference type="SAM" id="MobiDB-lite"/>
    </source>
</evidence>
<accession>A0A0A9CBQ9</accession>
<reference evidence="2" key="1">
    <citation type="submission" date="2014-09" db="EMBL/GenBank/DDBJ databases">
        <authorList>
            <person name="Magalhaes I.L.F."/>
            <person name="Oliveira U."/>
            <person name="Santos F.R."/>
            <person name="Vidigal T.H.D.A."/>
            <person name="Brescovit A.D."/>
            <person name="Santos A.J."/>
        </authorList>
    </citation>
    <scope>NUCLEOTIDE SEQUENCE</scope>
    <source>
        <tissue evidence="2">Shoot tissue taken approximately 20 cm above the soil surface</tissue>
    </source>
</reference>
<dbReference type="EMBL" id="GBRH01227060">
    <property type="protein sequence ID" value="JAD70835.1"/>
    <property type="molecule type" value="Transcribed_RNA"/>
</dbReference>
<name>A0A0A9CBQ9_ARUDO</name>